<feature type="region of interest" description="Disordered" evidence="2">
    <location>
        <begin position="534"/>
        <end position="576"/>
    </location>
</feature>
<feature type="region of interest" description="Disordered" evidence="2">
    <location>
        <begin position="251"/>
        <end position="340"/>
    </location>
</feature>
<dbReference type="CDD" id="cd16118">
    <property type="entry name" value="UBX2_UBXN9"/>
    <property type="match status" value="1"/>
</dbReference>
<evidence type="ECO:0000313" key="5">
    <source>
        <dbReference type="Proteomes" id="UP001152799"/>
    </source>
</evidence>
<feature type="compositionally biased region" description="Polar residues" evidence="2">
    <location>
        <begin position="298"/>
        <end position="310"/>
    </location>
</feature>
<dbReference type="SUPFAM" id="SSF54236">
    <property type="entry name" value="Ubiquitin-like"/>
    <property type="match status" value="2"/>
</dbReference>
<dbReference type="InterPro" id="IPR029060">
    <property type="entry name" value="PIN-like_dom_sf"/>
</dbReference>
<reference evidence="4" key="1">
    <citation type="submission" date="2022-01" db="EMBL/GenBank/DDBJ databases">
        <authorList>
            <person name="King R."/>
        </authorList>
    </citation>
    <scope>NUCLEOTIDE SEQUENCE</scope>
</reference>
<evidence type="ECO:0000259" key="3">
    <source>
        <dbReference type="PROSITE" id="PS50033"/>
    </source>
</evidence>
<dbReference type="InterPro" id="IPR029071">
    <property type="entry name" value="Ubiquitin-like_domsf"/>
</dbReference>
<dbReference type="Gene3D" id="3.40.50.1010">
    <property type="entry name" value="5'-nuclease"/>
    <property type="match status" value="1"/>
</dbReference>
<sequence>MGITGLLPYLAQATRQCHISEFRNGTVAVDSYCLLHKGTNACAEQLARGEDNQILFRSDNMSGASVNVLTLNGRRQTVKCTPNTTILQIIEEVCKKQGLNPIEYDIKHHNKILDTTATFRFSGLPNNAQLELAVAVKNREEGDITLAVNLENGSRVTGIFTPNDTLLNVLNKLCPENSSPDKNPVVIYTRREIYGRELENCTLRSLGLVGGRAMIRVLNRDPKLLHQQANISALLPSKPVEEKPYIRKFQPIDNPSKQQQSVDNPSTQLPNESHKDNNESWYNYGKGNKLGSSEEKSQIQPQKNVKNTTVDILKLAKEKRKSPENQKNPDIKGKKKMTKNVPQKSIEEEFVFCGERNGMIFSLESAHSVPSEELPDDFFDLTIDDAKKILRDVKKKRHELENQVLKTSQLRTLEESKKQLRNLNKYKRAIIRVQFPDRTVVQGTFKPTETVRDVLDFVKGYLEDQNIDFYIYSTPPKAILQKESRLIEIGCVPGALLYFGTNLEQKDDFLKKELQNMFTTNSVASLAAARIRHENTRNIEEPEEEESFMDTSDDHSNIVNYGASTSASADSSERKIVTDSKQFPKWFKPH</sequence>
<dbReference type="PROSITE" id="PS50033">
    <property type="entry name" value="UBX"/>
    <property type="match status" value="1"/>
</dbReference>
<organism evidence="4 5">
    <name type="scientific">Ceutorhynchus assimilis</name>
    <name type="common">cabbage seed weevil</name>
    <dbReference type="NCBI Taxonomy" id="467358"/>
    <lineage>
        <taxon>Eukaryota</taxon>
        <taxon>Metazoa</taxon>
        <taxon>Ecdysozoa</taxon>
        <taxon>Arthropoda</taxon>
        <taxon>Hexapoda</taxon>
        <taxon>Insecta</taxon>
        <taxon>Pterygota</taxon>
        <taxon>Neoptera</taxon>
        <taxon>Endopterygota</taxon>
        <taxon>Coleoptera</taxon>
        <taxon>Polyphaga</taxon>
        <taxon>Cucujiformia</taxon>
        <taxon>Curculionidae</taxon>
        <taxon>Ceutorhynchinae</taxon>
        <taxon>Ceutorhynchus</taxon>
    </lineage>
</organism>
<dbReference type="AlphaFoldDB" id="A0A9N9QR36"/>
<dbReference type="OrthoDB" id="440781at2759"/>
<dbReference type="Pfam" id="PF00789">
    <property type="entry name" value="UBX"/>
    <property type="match status" value="1"/>
</dbReference>
<dbReference type="GO" id="GO:0005634">
    <property type="term" value="C:nucleus"/>
    <property type="evidence" value="ECO:0007669"/>
    <property type="project" value="TreeGrafter"/>
</dbReference>
<dbReference type="SMART" id="SM00485">
    <property type="entry name" value="XPGN"/>
    <property type="match status" value="1"/>
</dbReference>
<feature type="domain" description="UBX" evidence="3">
    <location>
        <begin position="424"/>
        <end position="499"/>
    </location>
</feature>
<feature type="compositionally biased region" description="Basic and acidic residues" evidence="2">
    <location>
        <begin position="321"/>
        <end position="332"/>
    </location>
</feature>
<dbReference type="GO" id="GO:0012506">
    <property type="term" value="C:vesicle membrane"/>
    <property type="evidence" value="ECO:0007669"/>
    <property type="project" value="TreeGrafter"/>
</dbReference>
<dbReference type="GO" id="GO:0004518">
    <property type="term" value="F:nuclease activity"/>
    <property type="evidence" value="ECO:0007669"/>
    <property type="project" value="InterPro"/>
</dbReference>
<evidence type="ECO:0000256" key="2">
    <source>
        <dbReference type="SAM" id="MobiDB-lite"/>
    </source>
</evidence>
<keyword evidence="5" id="KW-1185">Reference proteome</keyword>
<keyword evidence="1" id="KW-0175">Coiled coil</keyword>
<dbReference type="Pfam" id="PF00752">
    <property type="entry name" value="XPG_N"/>
    <property type="match status" value="1"/>
</dbReference>
<dbReference type="CDD" id="cd16105">
    <property type="entry name" value="Ubl_ASPSCR1_like"/>
    <property type="match status" value="1"/>
</dbReference>
<dbReference type="SUPFAM" id="SSF88723">
    <property type="entry name" value="PIN domain-like"/>
    <property type="match status" value="1"/>
</dbReference>
<dbReference type="Pfam" id="PF11470">
    <property type="entry name" value="TUG-UBL1"/>
    <property type="match status" value="1"/>
</dbReference>
<dbReference type="PANTHER" id="PTHR46467:SF1">
    <property type="entry name" value="TETHER CONTAINING UBX DOMAIN FOR GLUT4"/>
    <property type="match status" value="1"/>
</dbReference>
<dbReference type="PANTHER" id="PTHR46467">
    <property type="entry name" value="TETHER CONTAINING UBX DOMAIN FOR GLUT4"/>
    <property type="match status" value="1"/>
</dbReference>
<dbReference type="Gene3D" id="3.10.20.90">
    <property type="entry name" value="Phosphatidylinositol 3-kinase Catalytic Subunit, Chain A, domain 1"/>
    <property type="match status" value="2"/>
</dbReference>
<dbReference type="InterPro" id="IPR001012">
    <property type="entry name" value="UBX_dom"/>
</dbReference>
<evidence type="ECO:0000256" key="1">
    <source>
        <dbReference type="SAM" id="Coils"/>
    </source>
</evidence>
<dbReference type="CDD" id="cd17075">
    <property type="entry name" value="UBX1_UBXN9"/>
    <property type="match status" value="1"/>
</dbReference>
<dbReference type="EMBL" id="OU892282">
    <property type="protein sequence ID" value="CAG9771038.1"/>
    <property type="molecule type" value="Genomic_DNA"/>
</dbReference>
<feature type="compositionally biased region" description="Polar residues" evidence="2">
    <location>
        <begin position="253"/>
        <end position="271"/>
    </location>
</feature>
<dbReference type="InterPro" id="IPR021569">
    <property type="entry name" value="TUG-UBL1"/>
</dbReference>
<evidence type="ECO:0000313" key="4">
    <source>
        <dbReference type="EMBL" id="CAG9771038.1"/>
    </source>
</evidence>
<gene>
    <name evidence="4" type="ORF">CEUTPL_LOCUS11480</name>
</gene>
<dbReference type="GO" id="GO:0042593">
    <property type="term" value="P:glucose homeostasis"/>
    <property type="evidence" value="ECO:0007669"/>
    <property type="project" value="TreeGrafter"/>
</dbReference>
<proteinExistence type="predicted"/>
<accession>A0A9N9QR36</accession>
<feature type="coiled-coil region" evidence="1">
    <location>
        <begin position="383"/>
        <end position="410"/>
    </location>
</feature>
<dbReference type="InterPro" id="IPR006085">
    <property type="entry name" value="XPG_DNA_repair_N"/>
</dbReference>
<name>A0A9N9QR36_9CUCU</name>
<dbReference type="GO" id="GO:0005737">
    <property type="term" value="C:cytoplasm"/>
    <property type="evidence" value="ECO:0007669"/>
    <property type="project" value="TreeGrafter"/>
</dbReference>
<feature type="compositionally biased region" description="Polar residues" evidence="2">
    <location>
        <begin position="557"/>
        <end position="570"/>
    </location>
</feature>
<dbReference type="Proteomes" id="UP001152799">
    <property type="component" value="Chromosome 6"/>
</dbReference>
<dbReference type="GO" id="GO:0006886">
    <property type="term" value="P:intracellular protein transport"/>
    <property type="evidence" value="ECO:0007669"/>
    <property type="project" value="TreeGrafter"/>
</dbReference>
<dbReference type="InterPro" id="IPR059238">
    <property type="entry name" value="UBX1_UBXN9"/>
</dbReference>
<protein>
    <recommendedName>
        <fullName evidence="3">UBX domain-containing protein</fullName>
    </recommendedName>
</protein>